<organism evidence="1 2">
    <name type="scientific">Acidaminococcus intestini (strain RyC-MR95)</name>
    <dbReference type="NCBI Taxonomy" id="568816"/>
    <lineage>
        <taxon>Bacteria</taxon>
        <taxon>Bacillati</taxon>
        <taxon>Bacillota</taxon>
        <taxon>Negativicutes</taxon>
        <taxon>Acidaminococcales</taxon>
        <taxon>Acidaminococcaceae</taxon>
        <taxon>Acidaminococcus</taxon>
    </lineage>
</organism>
<keyword evidence="1" id="KW-0808">Transferase</keyword>
<dbReference type="STRING" id="568816.Acin_1279"/>
<evidence type="ECO:0000313" key="1">
    <source>
        <dbReference type="EMBL" id="AEQ22504.1"/>
    </source>
</evidence>
<dbReference type="RefSeq" id="WP_014128527.1">
    <property type="nucleotide sequence ID" value="NC_016077.1"/>
</dbReference>
<dbReference type="PATRIC" id="fig|568816.4.peg.1235"/>
<dbReference type="InParanoid" id="G4Q8S1"/>
<proteinExistence type="predicted"/>
<name>G4Q8S1_ACIIR</name>
<dbReference type="EMBL" id="CP003058">
    <property type="protein sequence ID" value="AEQ22504.1"/>
    <property type="molecule type" value="Genomic_DNA"/>
</dbReference>
<dbReference type="KEGG" id="ain:Acin_1279"/>
<dbReference type="Proteomes" id="UP000007093">
    <property type="component" value="Chromosome"/>
</dbReference>
<keyword evidence="1" id="KW-0695">RNA-directed DNA polymerase</keyword>
<keyword evidence="1" id="KW-0548">Nucleotidyltransferase</keyword>
<dbReference type="eggNOG" id="COG3344">
    <property type="taxonomic scope" value="Bacteria"/>
</dbReference>
<reference evidence="1 2" key="1">
    <citation type="journal article" date="2011" name="J. Bacteriol.">
        <title>Complete genome sequence of Acidaminococcus intestini RYC-MR95, a Gram-negative bacterium from the phylum Firmicutes.</title>
        <authorList>
            <person name="D'Auria G."/>
            <person name="Galan J.C."/>
            <person name="Rodriguez-Alcayna M."/>
            <person name="Moya A."/>
            <person name="Baquero F."/>
            <person name="Latorre A."/>
        </authorList>
    </citation>
    <scope>NUCLEOTIDE SEQUENCE [LARGE SCALE GENOMIC DNA]</scope>
    <source>
        <strain evidence="1 2">RyC-MR95</strain>
    </source>
</reference>
<dbReference type="AlphaFoldDB" id="G4Q8S1"/>
<gene>
    <name evidence="1" type="ordered locus">Acin_1279</name>
</gene>
<keyword evidence="2" id="KW-1185">Reference proteome</keyword>
<accession>G4Q8S1</accession>
<sequence length="55" mass="6550">MSVDELLPYLGEHRLELLQQIRDGKYKFKPVRRVEIPKEEKGKFRKLGIPTVVDR</sequence>
<evidence type="ECO:0000313" key="2">
    <source>
        <dbReference type="Proteomes" id="UP000007093"/>
    </source>
</evidence>
<dbReference type="HOGENOM" id="CLU_209624_0_0_9"/>
<dbReference type="GO" id="GO:0003964">
    <property type="term" value="F:RNA-directed DNA polymerase activity"/>
    <property type="evidence" value="ECO:0007669"/>
    <property type="project" value="UniProtKB-KW"/>
</dbReference>
<protein>
    <submittedName>
        <fullName evidence="1">RNA-directed DNA polymerase (Reverse transcriptase)</fullName>
    </submittedName>
</protein>